<gene>
    <name evidence="1" type="ORF">ASPCAL06073</name>
</gene>
<dbReference type="STRING" id="454130.A0A0U4Z5E9"/>
<sequence>MFAGKSKTALDTVSRMEVTLPEEVFQTKSPPMADCLGQFVLIRLHVLVRLGMEEELQRTALPVDQTLYAATTATTHYARGIAFDYIPSTEHVMGSLLD</sequence>
<dbReference type="PANTHER" id="PTHR45588">
    <property type="entry name" value="TPR DOMAIN-CONTAINING PROTEIN"/>
    <property type="match status" value="1"/>
</dbReference>
<dbReference type="EMBL" id="CDMC01000004">
    <property type="protein sequence ID" value="CEL04949.1"/>
    <property type="molecule type" value="Genomic_DNA"/>
</dbReference>
<dbReference type="PANTHER" id="PTHR45588:SF2">
    <property type="entry name" value="TPR DOMAIN PROTEIN (AFU_ORTHOLOGUE AFUA_3G00240)"/>
    <property type="match status" value="1"/>
</dbReference>
<keyword evidence="2" id="KW-1185">Reference proteome</keyword>
<dbReference type="AlphaFoldDB" id="A0A0U4Z5E9"/>
<organism evidence="1 2">
    <name type="scientific">Aspergillus calidoustus</name>
    <dbReference type="NCBI Taxonomy" id="454130"/>
    <lineage>
        <taxon>Eukaryota</taxon>
        <taxon>Fungi</taxon>
        <taxon>Dikarya</taxon>
        <taxon>Ascomycota</taxon>
        <taxon>Pezizomycotina</taxon>
        <taxon>Eurotiomycetes</taxon>
        <taxon>Eurotiomycetidae</taxon>
        <taxon>Eurotiales</taxon>
        <taxon>Aspergillaceae</taxon>
        <taxon>Aspergillus</taxon>
        <taxon>Aspergillus subgen. Nidulantes</taxon>
    </lineage>
</organism>
<name>A0A0U4Z5E9_ASPCI</name>
<reference evidence="2" key="1">
    <citation type="journal article" date="2016" name="Genome Announc.">
        <title>Draft genome sequences of fungus Aspergillus calidoustus.</title>
        <authorList>
            <person name="Horn F."/>
            <person name="Linde J."/>
            <person name="Mattern D.J."/>
            <person name="Walther G."/>
            <person name="Guthke R."/>
            <person name="Scherlach K."/>
            <person name="Martin K."/>
            <person name="Brakhage A.A."/>
            <person name="Petzke L."/>
            <person name="Valiante V."/>
        </authorList>
    </citation>
    <scope>NUCLEOTIDE SEQUENCE [LARGE SCALE GENOMIC DNA]</scope>
    <source>
        <strain evidence="2">SF006504</strain>
    </source>
</reference>
<evidence type="ECO:0000313" key="2">
    <source>
        <dbReference type="Proteomes" id="UP000054771"/>
    </source>
</evidence>
<dbReference type="Proteomes" id="UP000054771">
    <property type="component" value="Unassembled WGS sequence"/>
</dbReference>
<proteinExistence type="predicted"/>
<protein>
    <submittedName>
        <fullName evidence="1">Putative TPR domain protein (AFU_orthologue AFUA_3G00240)</fullName>
    </submittedName>
</protein>
<accession>A0A0U4Z5E9</accession>
<evidence type="ECO:0000313" key="1">
    <source>
        <dbReference type="EMBL" id="CEL04949.1"/>
    </source>
</evidence>